<feature type="transmembrane region" description="Helical" evidence="11">
    <location>
        <begin position="12"/>
        <end position="29"/>
    </location>
</feature>
<sequence length="216" mass="25301">MKDFRPFELRRSLQIWNLFLAIFSVIGAYKTGKGLFAEVSDRGLTESYCKKTGYWSGDSGYWTFLFCYSKILEFGDTLFIVLRKKPLIFLHWYHHIATLNYAVLGYPSFAAYNSWIIWLNLVVHSIMYLYYFLAACKIRLPPIVSQIITTLQISQFIITTLILCHVGYLILIGYPCEVTALSYFYCLFMEISYVYLFAKLFHESYVKNGGKKFKQN</sequence>
<evidence type="ECO:0000256" key="11">
    <source>
        <dbReference type="RuleBase" id="RU361115"/>
    </source>
</evidence>
<dbReference type="GO" id="GO:0019367">
    <property type="term" value="P:fatty acid elongation, saturated fatty acid"/>
    <property type="evidence" value="ECO:0007669"/>
    <property type="project" value="TreeGrafter"/>
</dbReference>
<keyword evidence="6 11" id="KW-0276">Fatty acid metabolism</keyword>
<dbReference type="EC" id="2.3.1.199" evidence="11"/>
<dbReference type="GO" id="GO:0005789">
    <property type="term" value="C:endoplasmic reticulum membrane"/>
    <property type="evidence" value="ECO:0007669"/>
    <property type="project" value="TreeGrafter"/>
</dbReference>
<evidence type="ECO:0000256" key="10">
    <source>
        <dbReference type="ARBA" id="ARBA00023160"/>
    </source>
</evidence>
<evidence type="ECO:0000256" key="3">
    <source>
        <dbReference type="ARBA" id="ARBA00022516"/>
    </source>
</evidence>
<evidence type="ECO:0000256" key="1">
    <source>
        <dbReference type="ARBA" id="ARBA00004141"/>
    </source>
</evidence>
<evidence type="ECO:0000313" key="12">
    <source>
        <dbReference type="Proteomes" id="UP000887577"/>
    </source>
</evidence>
<dbReference type="GO" id="GO:0034625">
    <property type="term" value="P:fatty acid elongation, monounsaturated fatty acid"/>
    <property type="evidence" value="ECO:0007669"/>
    <property type="project" value="TreeGrafter"/>
</dbReference>
<comment type="similarity">
    <text evidence="11">Belongs to the ELO family.</text>
</comment>
<dbReference type="GO" id="GO:0042761">
    <property type="term" value="P:very long-chain fatty acid biosynthetic process"/>
    <property type="evidence" value="ECO:0007669"/>
    <property type="project" value="TreeGrafter"/>
</dbReference>
<keyword evidence="12" id="KW-1185">Reference proteome</keyword>
<organism evidence="12 13">
    <name type="scientific">Panagrolaimus superbus</name>
    <dbReference type="NCBI Taxonomy" id="310955"/>
    <lineage>
        <taxon>Eukaryota</taxon>
        <taxon>Metazoa</taxon>
        <taxon>Ecdysozoa</taxon>
        <taxon>Nematoda</taxon>
        <taxon>Chromadorea</taxon>
        <taxon>Rhabditida</taxon>
        <taxon>Tylenchina</taxon>
        <taxon>Panagrolaimomorpha</taxon>
        <taxon>Panagrolaimoidea</taxon>
        <taxon>Panagrolaimidae</taxon>
        <taxon>Panagrolaimus</taxon>
    </lineage>
</organism>
<dbReference type="InterPro" id="IPR002076">
    <property type="entry name" value="ELO_fam"/>
</dbReference>
<comment type="subcellular location">
    <subcellularLocation>
        <location evidence="1">Membrane</location>
        <topology evidence="1">Multi-pass membrane protein</topology>
    </subcellularLocation>
</comment>
<comment type="pathway">
    <text evidence="2">Lipid metabolism; fatty acid biosynthesis.</text>
</comment>
<evidence type="ECO:0000313" key="13">
    <source>
        <dbReference type="WBParaSite" id="PSU_v2.g16715.t1"/>
    </source>
</evidence>
<evidence type="ECO:0000256" key="2">
    <source>
        <dbReference type="ARBA" id="ARBA00005194"/>
    </source>
</evidence>
<keyword evidence="10 11" id="KW-0275">Fatty acid biosynthesis</keyword>
<feature type="transmembrane region" description="Helical" evidence="11">
    <location>
        <begin position="61"/>
        <end position="82"/>
    </location>
</feature>
<keyword evidence="4 11" id="KW-0808">Transferase</keyword>
<name>A0A914Y943_9BILA</name>
<keyword evidence="9 11" id="KW-0472">Membrane</keyword>
<feature type="transmembrane region" description="Helical" evidence="11">
    <location>
        <begin position="89"/>
        <end position="109"/>
    </location>
</feature>
<dbReference type="AlphaFoldDB" id="A0A914Y943"/>
<accession>A0A914Y943</accession>
<dbReference type="PANTHER" id="PTHR11157">
    <property type="entry name" value="FATTY ACID ACYL TRANSFERASE-RELATED"/>
    <property type="match status" value="1"/>
</dbReference>
<dbReference type="GO" id="GO:0030148">
    <property type="term" value="P:sphingolipid biosynthetic process"/>
    <property type="evidence" value="ECO:0007669"/>
    <property type="project" value="TreeGrafter"/>
</dbReference>
<dbReference type="PANTHER" id="PTHR11157:SF27">
    <property type="entry name" value="ELONGATION OF LONG CHAIN FATTY ACIDS PROTEIN 6"/>
    <property type="match status" value="1"/>
</dbReference>
<dbReference type="WBParaSite" id="PSU_v2.g16715.t1">
    <property type="protein sequence ID" value="PSU_v2.g16715.t1"/>
    <property type="gene ID" value="PSU_v2.g16715"/>
</dbReference>
<evidence type="ECO:0000256" key="4">
    <source>
        <dbReference type="ARBA" id="ARBA00022679"/>
    </source>
</evidence>
<dbReference type="GO" id="GO:0034626">
    <property type="term" value="P:fatty acid elongation, polyunsaturated fatty acid"/>
    <property type="evidence" value="ECO:0007669"/>
    <property type="project" value="TreeGrafter"/>
</dbReference>
<keyword evidence="3 11" id="KW-0444">Lipid biosynthesis</keyword>
<comment type="catalytic activity">
    <reaction evidence="11">
        <text>a very-long-chain acyl-CoA + malonyl-CoA + H(+) = a very-long-chain 3-oxoacyl-CoA + CO2 + CoA</text>
        <dbReference type="Rhea" id="RHEA:32727"/>
        <dbReference type="ChEBI" id="CHEBI:15378"/>
        <dbReference type="ChEBI" id="CHEBI:16526"/>
        <dbReference type="ChEBI" id="CHEBI:57287"/>
        <dbReference type="ChEBI" id="CHEBI:57384"/>
        <dbReference type="ChEBI" id="CHEBI:90725"/>
        <dbReference type="ChEBI" id="CHEBI:90736"/>
        <dbReference type="EC" id="2.3.1.199"/>
    </reaction>
</comment>
<evidence type="ECO:0000256" key="5">
    <source>
        <dbReference type="ARBA" id="ARBA00022692"/>
    </source>
</evidence>
<evidence type="ECO:0000256" key="6">
    <source>
        <dbReference type="ARBA" id="ARBA00022832"/>
    </source>
</evidence>
<evidence type="ECO:0000256" key="8">
    <source>
        <dbReference type="ARBA" id="ARBA00023098"/>
    </source>
</evidence>
<dbReference type="Pfam" id="PF01151">
    <property type="entry name" value="ELO"/>
    <property type="match status" value="1"/>
</dbReference>
<keyword evidence="5 11" id="KW-0812">Transmembrane</keyword>
<feature type="transmembrane region" description="Helical" evidence="11">
    <location>
        <begin position="115"/>
        <end position="133"/>
    </location>
</feature>
<keyword evidence="7 11" id="KW-1133">Transmembrane helix</keyword>
<dbReference type="Proteomes" id="UP000887577">
    <property type="component" value="Unplaced"/>
</dbReference>
<dbReference type="InterPro" id="IPR030457">
    <property type="entry name" value="ELO_CS"/>
</dbReference>
<dbReference type="PROSITE" id="PS01188">
    <property type="entry name" value="ELO"/>
    <property type="match status" value="1"/>
</dbReference>
<evidence type="ECO:0000256" key="7">
    <source>
        <dbReference type="ARBA" id="ARBA00022989"/>
    </source>
</evidence>
<feature type="transmembrane region" description="Helical" evidence="11">
    <location>
        <begin position="153"/>
        <end position="174"/>
    </location>
</feature>
<evidence type="ECO:0000256" key="9">
    <source>
        <dbReference type="ARBA" id="ARBA00023136"/>
    </source>
</evidence>
<reference evidence="13" key="1">
    <citation type="submission" date="2022-11" db="UniProtKB">
        <authorList>
            <consortium name="WormBaseParasite"/>
        </authorList>
    </citation>
    <scope>IDENTIFICATION</scope>
</reference>
<feature type="transmembrane region" description="Helical" evidence="11">
    <location>
        <begin position="180"/>
        <end position="198"/>
    </location>
</feature>
<keyword evidence="8 11" id="KW-0443">Lipid metabolism</keyword>
<protein>
    <recommendedName>
        <fullName evidence="11">Elongation of very long chain fatty acids protein</fullName>
        <ecNumber evidence="11">2.3.1.199</ecNumber>
    </recommendedName>
    <alternativeName>
        <fullName evidence="11">Very-long-chain 3-oxoacyl-CoA synthase</fullName>
    </alternativeName>
</protein>
<proteinExistence type="inferred from homology"/>
<dbReference type="GO" id="GO:0009922">
    <property type="term" value="F:fatty acid elongase activity"/>
    <property type="evidence" value="ECO:0007669"/>
    <property type="project" value="UniProtKB-EC"/>
</dbReference>